<dbReference type="EMBL" id="MU857634">
    <property type="protein sequence ID" value="KAK4248639.1"/>
    <property type="molecule type" value="Genomic_DNA"/>
</dbReference>
<gene>
    <name evidence="1" type="ORF">C7999DRAFT_30873</name>
</gene>
<evidence type="ECO:0000313" key="2">
    <source>
        <dbReference type="Proteomes" id="UP001303647"/>
    </source>
</evidence>
<keyword evidence="2" id="KW-1185">Reference proteome</keyword>
<name>A0AAN7CUL5_9PEZI</name>
<accession>A0AAN7CUL5</accession>
<organism evidence="1 2">
    <name type="scientific">Corynascus novoguineensis</name>
    <dbReference type="NCBI Taxonomy" id="1126955"/>
    <lineage>
        <taxon>Eukaryota</taxon>
        <taxon>Fungi</taxon>
        <taxon>Dikarya</taxon>
        <taxon>Ascomycota</taxon>
        <taxon>Pezizomycotina</taxon>
        <taxon>Sordariomycetes</taxon>
        <taxon>Sordariomycetidae</taxon>
        <taxon>Sordariales</taxon>
        <taxon>Chaetomiaceae</taxon>
        <taxon>Corynascus</taxon>
    </lineage>
</organism>
<proteinExistence type="predicted"/>
<dbReference type="AlphaFoldDB" id="A0AAN7CUL5"/>
<sequence>MSRRRGAVVLNKPAAGLRDLSERQRRADEDDELFLDTNIEDEREVCERSKEERFRAWQSMRLFLETYKKLKFNQIWLDLCRDDLEAKAVIRSYFRDYAETSQTVRPPFGPQKYEVVQTITTTTTVIEH</sequence>
<protein>
    <submittedName>
        <fullName evidence="1">Uncharacterized protein</fullName>
    </submittedName>
</protein>
<reference evidence="1" key="1">
    <citation type="journal article" date="2023" name="Mol. Phylogenet. Evol.">
        <title>Genome-scale phylogeny and comparative genomics of the fungal order Sordariales.</title>
        <authorList>
            <person name="Hensen N."/>
            <person name="Bonometti L."/>
            <person name="Westerberg I."/>
            <person name="Brannstrom I.O."/>
            <person name="Guillou S."/>
            <person name="Cros-Aarteil S."/>
            <person name="Calhoun S."/>
            <person name="Haridas S."/>
            <person name="Kuo A."/>
            <person name="Mondo S."/>
            <person name="Pangilinan J."/>
            <person name="Riley R."/>
            <person name="LaButti K."/>
            <person name="Andreopoulos B."/>
            <person name="Lipzen A."/>
            <person name="Chen C."/>
            <person name="Yan M."/>
            <person name="Daum C."/>
            <person name="Ng V."/>
            <person name="Clum A."/>
            <person name="Steindorff A."/>
            <person name="Ohm R.A."/>
            <person name="Martin F."/>
            <person name="Silar P."/>
            <person name="Natvig D.O."/>
            <person name="Lalanne C."/>
            <person name="Gautier V."/>
            <person name="Ament-Velasquez S.L."/>
            <person name="Kruys A."/>
            <person name="Hutchinson M.I."/>
            <person name="Powell A.J."/>
            <person name="Barry K."/>
            <person name="Miller A.N."/>
            <person name="Grigoriev I.V."/>
            <person name="Debuchy R."/>
            <person name="Gladieux P."/>
            <person name="Hiltunen Thoren M."/>
            <person name="Johannesson H."/>
        </authorList>
    </citation>
    <scope>NUCLEOTIDE SEQUENCE</scope>
    <source>
        <strain evidence="1">CBS 359.72</strain>
    </source>
</reference>
<evidence type="ECO:0000313" key="1">
    <source>
        <dbReference type="EMBL" id="KAK4248639.1"/>
    </source>
</evidence>
<reference evidence="1" key="2">
    <citation type="submission" date="2023-05" db="EMBL/GenBank/DDBJ databases">
        <authorList>
            <consortium name="Lawrence Berkeley National Laboratory"/>
            <person name="Steindorff A."/>
            <person name="Hensen N."/>
            <person name="Bonometti L."/>
            <person name="Westerberg I."/>
            <person name="Brannstrom I.O."/>
            <person name="Guillou S."/>
            <person name="Cros-Aarteil S."/>
            <person name="Calhoun S."/>
            <person name="Haridas S."/>
            <person name="Kuo A."/>
            <person name="Mondo S."/>
            <person name="Pangilinan J."/>
            <person name="Riley R."/>
            <person name="Labutti K."/>
            <person name="Andreopoulos B."/>
            <person name="Lipzen A."/>
            <person name="Chen C."/>
            <person name="Yanf M."/>
            <person name="Daum C."/>
            <person name="Ng V."/>
            <person name="Clum A."/>
            <person name="Ohm R."/>
            <person name="Martin F."/>
            <person name="Silar P."/>
            <person name="Natvig D."/>
            <person name="Lalanne C."/>
            <person name="Gautier V."/>
            <person name="Ament-Velasquez S.L."/>
            <person name="Kruys A."/>
            <person name="Hutchinson M.I."/>
            <person name="Powell A.J."/>
            <person name="Barry K."/>
            <person name="Miller A.N."/>
            <person name="Grigoriev I.V."/>
            <person name="Debuchy R."/>
            <person name="Gladieux P."/>
            <person name="Thoren M.H."/>
            <person name="Johannesson H."/>
        </authorList>
    </citation>
    <scope>NUCLEOTIDE SEQUENCE</scope>
    <source>
        <strain evidence="1">CBS 359.72</strain>
    </source>
</reference>
<dbReference type="Proteomes" id="UP001303647">
    <property type="component" value="Unassembled WGS sequence"/>
</dbReference>
<comment type="caution">
    <text evidence="1">The sequence shown here is derived from an EMBL/GenBank/DDBJ whole genome shotgun (WGS) entry which is preliminary data.</text>
</comment>